<keyword evidence="2" id="KW-1185">Reference proteome</keyword>
<name>A0ABV0EHD3_9BURK</name>
<dbReference type="Proteomes" id="UP001482231">
    <property type="component" value="Unassembled WGS sequence"/>
</dbReference>
<gene>
    <name evidence="1" type="ORF">V6E02_12785</name>
</gene>
<organism evidence="1 2">
    <name type="scientific">Thiobacter aerophilum</name>
    <dbReference type="NCBI Taxonomy" id="3121275"/>
    <lineage>
        <taxon>Bacteria</taxon>
        <taxon>Pseudomonadati</taxon>
        <taxon>Pseudomonadota</taxon>
        <taxon>Betaproteobacteria</taxon>
        <taxon>Burkholderiales</taxon>
        <taxon>Thiobacteraceae</taxon>
        <taxon>Thiobacter</taxon>
    </lineage>
</organism>
<evidence type="ECO:0000313" key="2">
    <source>
        <dbReference type="Proteomes" id="UP001482231"/>
    </source>
</evidence>
<dbReference type="EMBL" id="JBAJEX010000019">
    <property type="protein sequence ID" value="MEO1768081.1"/>
    <property type="molecule type" value="Genomic_DNA"/>
</dbReference>
<comment type="caution">
    <text evidence="1">The sequence shown here is derived from an EMBL/GenBank/DDBJ whole genome shotgun (WGS) entry which is preliminary data.</text>
</comment>
<dbReference type="RefSeq" id="WP_347309193.1">
    <property type="nucleotide sequence ID" value="NZ_JBAJEX010000019.1"/>
</dbReference>
<protein>
    <submittedName>
        <fullName evidence="1">Uncharacterized protein</fullName>
    </submittedName>
</protein>
<accession>A0ABV0EHD3</accession>
<evidence type="ECO:0000313" key="1">
    <source>
        <dbReference type="EMBL" id="MEO1768081.1"/>
    </source>
</evidence>
<reference evidence="1 2" key="1">
    <citation type="submission" date="2024-02" db="EMBL/GenBank/DDBJ databases">
        <title>New thermophilic sulfur-oxidizing bacteria from a hot springs of the Uzon caldera (Kamchatka, Russia).</title>
        <authorList>
            <person name="Dukat A.M."/>
            <person name="Elcheninov A.G."/>
            <person name="Frolov E.N."/>
        </authorList>
    </citation>
    <scope>NUCLEOTIDE SEQUENCE [LARGE SCALE GENOMIC DNA]</scope>
    <source>
        <strain evidence="1 2">AK1</strain>
    </source>
</reference>
<sequence length="151" mass="17340">MSTRGLDLPDTEFTRKLTGTLFGIMTWDQLGRFWQQIDPAAGWYLYAVGEPPPTEPADAEHVQKFMADLDRLLREEHREDYCSIVYADDLDRPTFIKIYDPNHLGSACGSSKNVVLPGWVMSQVPPIELTPSWVVPQSRKRWWQGFLASLR</sequence>
<proteinExistence type="predicted"/>